<feature type="region of interest" description="Disordered" evidence="4">
    <location>
        <begin position="195"/>
        <end position="234"/>
    </location>
</feature>
<evidence type="ECO:0000256" key="3">
    <source>
        <dbReference type="ARBA" id="ARBA00023274"/>
    </source>
</evidence>
<feature type="compositionally biased region" description="Basic and acidic residues" evidence="4">
    <location>
        <begin position="208"/>
        <end position="226"/>
    </location>
</feature>
<evidence type="ECO:0000313" key="6">
    <source>
        <dbReference type="Proteomes" id="UP001152320"/>
    </source>
</evidence>
<dbReference type="PANTHER" id="PTHR13479">
    <property type="entry name" value="30S RIBOSOMAL PROTEIN S18"/>
    <property type="match status" value="1"/>
</dbReference>
<name>A0A9Q0YRK0_HOLLE</name>
<dbReference type="Pfam" id="PF01084">
    <property type="entry name" value="Ribosomal_S18"/>
    <property type="match status" value="1"/>
</dbReference>
<sequence length="234" mass="26947">MRKNPPNQKCNRKEAVTGRVLATYDINMATPITRNFFFIINYSRSIVNNPKYFVTGNQGVWRYLNKSLVSSSEQSPSASEHETHQEDLLADAQDPYEEETEPCLLCKAKIPISYKNPELLSQFVSPNTGRIYDRQITKLCELQQNRIVAAIKRARVFGYMPVMYRETYFLKNPDLFDVKYTGNVDIGDHILYPGPSSSGEVPVAPTQKKTEKTKTRKTDKVKVTKTERRKNKKR</sequence>
<protein>
    <submittedName>
        <fullName evidence="5">28S ribosomal protein S18c, mitochondrial</fullName>
    </submittedName>
</protein>
<comment type="caution">
    <text evidence="5">The sequence shown here is derived from an EMBL/GenBank/DDBJ whole genome shotgun (WGS) entry which is preliminary data.</text>
</comment>
<evidence type="ECO:0000256" key="4">
    <source>
        <dbReference type="SAM" id="MobiDB-lite"/>
    </source>
</evidence>
<gene>
    <name evidence="5" type="ORF">HOLleu_32920</name>
</gene>
<keyword evidence="2 5" id="KW-0689">Ribosomal protein</keyword>
<dbReference type="GO" id="GO:0070181">
    <property type="term" value="F:small ribosomal subunit rRNA binding"/>
    <property type="evidence" value="ECO:0007669"/>
    <property type="project" value="TreeGrafter"/>
</dbReference>
<evidence type="ECO:0000256" key="2">
    <source>
        <dbReference type="ARBA" id="ARBA00022980"/>
    </source>
</evidence>
<dbReference type="EMBL" id="JAIZAY010000017">
    <property type="protein sequence ID" value="KAJ8025379.1"/>
    <property type="molecule type" value="Genomic_DNA"/>
</dbReference>
<keyword evidence="6" id="KW-1185">Reference proteome</keyword>
<dbReference type="PANTHER" id="PTHR13479:SF40">
    <property type="entry name" value="SMALL RIBOSOMAL SUBUNIT PROTEIN BS18M"/>
    <property type="match status" value="1"/>
</dbReference>
<keyword evidence="3" id="KW-0687">Ribonucleoprotein</keyword>
<reference evidence="5" key="1">
    <citation type="submission" date="2021-10" db="EMBL/GenBank/DDBJ databases">
        <title>Tropical sea cucumber genome reveals ecological adaptation and Cuvierian tubules defense mechanism.</title>
        <authorList>
            <person name="Chen T."/>
        </authorList>
    </citation>
    <scope>NUCLEOTIDE SEQUENCE</scope>
    <source>
        <strain evidence="5">Nanhai2018</strain>
        <tissue evidence="5">Muscle</tissue>
    </source>
</reference>
<evidence type="ECO:0000313" key="5">
    <source>
        <dbReference type="EMBL" id="KAJ8025379.1"/>
    </source>
</evidence>
<dbReference type="InterPro" id="IPR036870">
    <property type="entry name" value="Ribosomal_bS18_sf"/>
</dbReference>
<evidence type="ECO:0000256" key="1">
    <source>
        <dbReference type="ARBA" id="ARBA00005589"/>
    </source>
</evidence>
<dbReference type="Gene3D" id="4.10.640.10">
    <property type="entry name" value="Ribosomal protein S18"/>
    <property type="match status" value="1"/>
</dbReference>
<dbReference type="AlphaFoldDB" id="A0A9Q0YRK0"/>
<proteinExistence type="inferred from homology"/>
<accession>A0A9Q0YRK0</accession>
<comment type="similarity">
    <text evidence="1">Belongs to the bacterial ribosomal protein bS18 family.</text>
</comment>
<dbReference type="GO" id="GO:0005763">
    <property type="term" value="C:mitochondrial small ribosomal subunit"/>
    <property type="evidence" value="ECO:0007669"/>
    <property type="project" value="TreeGrafter"/>
</dbReference>
<dbReference type="InterPro" id="IPR001648">
    <property type="entry name" value="Ribosomal_bS18"/>
</dbReference>
<organism evidence="5 6">
    <name type="scientific">Holothuria leucospilota</name>
    <name type="common">Black long sea cucumber</name>
    <name type="synonym">Mertensiothuria leucospilota</name>
    <dbReference type="NCBI Taxonomy" id="206669"/>
    <lineage>
        <taxon>Eukaryota</taxon>
        <taxon>Metazoa</taxon>
        <taxon>Echinodermata</taxon>
        <taxon>Eleutherozoa</taxon>
        <taxon>Echinozoa</taxon>
        <taxon>Holothuroidea</taxon>
        <taxon>Aspidochirotacea</taxon>
        <taxon>Aspidochirotida</taxon>
        <taxon>Holothuriidae</taxon>
        <taxon>Holothuria</taxon>
    </lineage>
</organism>
<dbReference type="SUPFAM" id="SSF46911">
    <property type="entry name" value="Ribosomal protein S18"/>
    <property type="match status" value="1"/>
</dbReference>
<dbReference type="OrthoDB" id="10066799at2759"/>
<dbReference type="GO" id="GO:0032543">
    <property type="term" value="P:mitochondrial translation"/>
    <property type="evidence" value="ECO:0007669"/>
    <property type="project" value="TreeGrafter"/>
</dbReference>
<dbReference type="Proteomes" id="UP001152320">
    <property type="component" value="Chromosome 17"/>
</dbReference>
<dbReference type="GO" id="GO:0003735">
    <property type="term" value="F:structural constituent of ribosome"/>
    <property type="evidence" value="ECO:0007669"/>
    <property type="project" value="InterPro"/>
</dbReference>